<organism evidence="1">
    <name type="scientific">Siphoviridae sp. ctSOk3</name>
    <dbReference type="NCBI Taxonomy" id="2826342"/>
    <lineage>
        <taxon>Viruses</taxon>
        <taxon>Duplodnaviria</taxon>
        <taxon>Heunggongvirae</taxon>
        <taxon>Uroviricota</taxon>
        <taxon>Caudoviricetes</taxon>
    </lineage>
</organism>
<reference evidence="1" key="1">
    <citation type="journal article" date="2021" name="Proc. Natl. Acad. Sci. U.S.A.">
        <title>A Catalog of Tens of Thousands of Viruses from Human Metagenomes Reveals Hidden Associations with Chronic Diseases.</title>
        <authorList>
            <person name="Tisza M.J."/>
            <person name="Buck C.B."/>
        </authorList>
    </citation>
    <scope>NUCLEOTIDE SEQUENCE</scope>
    <source>
        <strain evidence="1">CtSOk3</strain>
    </source>
</reference>
<protein>
    <submittedName>
        <fullName evidence="1">Uncharacterized protein</fullName>
    </submittedName>
</protein>
<name>A0A8S5NAJ3_9CAUD</name>
<dbReference type="EMBL" id="BK015118">
    <property type="protein sequence ID" value="DAD91673.1"/>
    <property type="molecule type" value="Genomic_DNA"/>
</dbReference>
<accession>A0A8S5NAJ3</accession>
<sequence>MTNRKSIRFFCIRTQRFWAMSKPSAICNK</sequence>
<proteinExistence type="predicted"/>
<evidence type="ECO:0000313" key="1">
    <source>
        <dbReference type="EMBL" id="DAD91673.1"/>
    </source>
</evidence>